<keyword evidence="4 6" id="KW-1133">Transmembrane helix</keyword>
<dbReference type="InterPro" id="IPR050833">
    <property type="entry name" value="Poly_Biosynth_Transport"/>
</dbReference>
<dbReference type="Proteomes" id="UP000254737">
    <property type="component" value="Unassembled WGS sequence"/>
</dbReference>
<dbReference type="EMBL" id="UFXS01000001">
    <property type="protein sequence ID" value="STD52953.1"/>
    <property type="molecule type" value="Genomic_DNA"/>
</dbReference>
<dbReference type="Pfam" id="PF01943">
    <property type="entry name" value="Polysacc_synt"/>
    <property type="match status" value="1"/>
</dbReference>
<feature type="transmembrane region" description="Helical" evidence="6">
    <location>
        <begin position="83"/>
        <end position="108"/>
    </location>
</feature>
<feature type="transmembrane region" description="Helical" evidence="6">
    <location>
        <begin position="12"/>
        <end position="32"/>
    </location>
</feature>
<keyword evidence="3 6" id="KW-0812">Transmembrane</keyword>
<evidence type="ECO:0000256" key="6">
    <source>
        <dbReference type="SAM" id="Phobius"/>
    </source>
</evidence>
<dbReference type="InterPro" id="IPR002797">
    <property type="entry name" value="Polysacc_synth"/>
</dbReference>
<protein>
    <submittedName>
        <fullName evidence="7">Polysaccharide biosynthesis protein</fullName>
    </submittedName>
</protein>
<accession>A0A376G099</accession>
<evidence type="ECO:0000256" key="2">
    <source>
        <dbReference type="ARBA" id="ARBA00022475"/>
    </source>
</evidence>
<feature type="transmembrane region" description="Helical" evidence="6">
    <location>
        <begin position="176"/>
        <end position="197"/>
    </location>
</feature>
<feature type="transmembrane region" description="Helical" evidence="6">
    <location>
        <begin position="114"/>
        <end position="138"/>
    </location>
</feature>
<dbReference type="RefSeq" id="WP_114998023.1">
    <property type="nucleotide sequence ID" value="NZ_UFXS01000001.1"/>
</dbReference>
<feature type="transmembrane region" description="Helical" evidence="6">
    <location>
        <begin position="365"/>
        <end position="384"/>
    </location>
</feature>
<evidence type="ECO:0000256" key="1">
    <source>
        <dbReference type="ARBA" id="ARBA00004651"/>
    </source>
</evidence>
<evidence type="ECO:0000256" key="4">
    <source>
        <dbReference type="ARBA" id="ARBA00022989"/>
    </source>
</evidence>
<dbReference type="PANTHER" id="PTHR30250:SF11">
    <property type="entry name" value="O-ANTIGEN TRANSPORTER-RELATED"/>
    <property type="match status" value="1"/>
</dbReference>
<dbReference type="STRING" id="343874.GCA_000805695_01703"/>
<proteinExistence type="predicted"/>
<sequence>MNNSKNVFFRDTFWYLLGMIIPMGINVIKTPIFTRHYSAEDYGYLGLVMGIFLYISTVSYSWLSSCIWRFYNSFERKKILNKFYSNLLFLYLISSVVMLLCSLMFIAFYHSPSLVYKLIILSFFHFVLKELLGLFYVILRIKGYAKLNNILLITQVVFSFIVLLFSAFILDFDITSLISSSIIIDLIFVVGIGFYLIYHKKIQSLNLNLVRMRYLKIFLNFGSFVLISSIITLLLVSSDRYILAMYDNMRNVGIYTKVYDIAQISITAFVFVFFSVINPKMNKELSHNINEADNLLQKYLFGYIFTLLPITFLISIFSKEISEILLGEEFRNGYIIMPYVFFSAFIYGIITINQNKLKFRNKLKTIVQILIICLIINVILNFLVVPTYGYIGAAITTLISYVVMLCLFFYKESIGFFKQKKYIKSIAEQLIVLILMFGIDQVFRRIIDFNIWIAILEGIVFVVLIGLIFRKKYQSLDMPI</sequence>
<organism evidence="7 8">
    <name type="scientific">Empedobacter falsenii</name>
    <dbReference type="NCBI Taxonomy" id="343874"/>
    <lineage>
        <taxon>Bacteria</taxon>
        <taxon>Pseudomonadati</taxon>
        <taxon>Bacteroidota</taxon>
        <taxon>Flavobacteriia</taxon>
        <taxon>Flavobacteriales</taxon>
        <taxon>Weeksellaceae</taxon>
        <taxon>Empedobacter</taxon>
    </lineage>
</organism>
<feature type="transmembrane region" description="Helical" evidence="6">
    <location>
        <begin position="217"/>
        <end position="238"/>
    </location>
</feature>
<reference evidence="7 8" key="1">
    <citation type="submission" date="2018-06" db="EMBL/GenBank/DDBJ databases">
        <authorList>
            <consortium name="Pathogen Informatics"/>
            <person name="Doyle S."/>
        </authorList>
    </citation>
    <scope>NUCLEOTIDE SEQUENCE [LARGE SCALE GENOMIC DNA]</scope>
    <source>
        <strain evidence="7 8">NCTC13456</strain>
    </source>
</reference>
<keyword evidence="5 6" id="KW-0472">Membrane</keyword>
<keyword evidence="2" id="KW-1003">Cell membrane</keyword>
<feature type="transmembrane region" description="Helical" evidence="6">
    <location>
        <begin position="390"/>
        <end position="410"/>
    </location>
</feature>
<name>A0A376G099_9FLAO</name>
<dbReference type="AlphaFoldDB" id="A0A376G099"/>
<feature type="transmembrane region" description="Helical" evidence="6">
    <location>
        <begin position="258"/>
        <end position="278"/>
    </location>
</feature>
<feature type="transmembrane region" description="Helical" evidence="6">
    <location>
        <begin position="44"/>
        <end position="71"/>
    </location>
</feature>
<feature type="transmembrane region" description="Helical" evidence="6">
    <location>
        <begin position="422"/>
        <end position="443"/>
    </location>
</feature>
<feature type="transmembrane region" description="Helical" evidence="6">
    <location>
        <begin position="299"/>
        <end position="318"/>
    </location>
</feature>
<dbReference type="GO" id="GO:0005886">
    <property type="term" value="C:plasma membrane"/>
    <property type="evidence" value="ECO:0007669"/>
    <property type="project" value="UniProtKB-SubCell"/>
</dbReference>
<gene>
    <name evidence="7" type="ORF">NCTC13456_00166</name>
</gene>
<evidence type="ECO:0000313" key="8">
    <source>
        <dbReference type="Proteomes" id="UP000254737"/>
    </source>
</evidence>
<comment type="subcellular location">
    <subcellularLocation>
        <location evidence="1">Cell membrane</location>
        <topology evidence="1">Multi-pass membrane protein</topology>
    </subcellularLocation>
</comment>
<evidence type="ECO:0000313" key="7">
    <source>
        <dbReference type="EMBL" id="STD52953.1"/>
    </source>
</evidence>
<feature type="transmembrane region" description="Helical" evidence="6">
    <location>
        <begin position="449"/>
        <end position="469"/>
    </location>
</feature>
<dbReference type="PANTHER" id="PTHR30250">
    <property type="entry name" value="PST FAMILY PREDICTED COLANIC ACID TRANSPORTER"/>
    <property type="match status" value="1"/>
</dbReference>
<evidence type="ECO:0000256" key="3">
    <source>
        <dbReference type="ARBA" id="ARBA00022692"/>
    </source>
</evidence>
<feature type="transmembrane region" description="Helical" evidence="6">
    <location>
        <begin position="150"/>
        <end position="170"/>
    </location>
</feature>
<feature type="transmembrane region" description="Helical" evidence="6">
    <location>
        <begin position="333"/>
        <end position="353"/>
    </location>
</feature>
<evidence type="ECO:0000256" key="5">
    <source>
        <dbReference type="ARBA" id="ARBA00023136"/>
    </source>
</evidence>